<protein>
    <submittedName>
        <fullName evidence="1">Uncharacterized protein</fullName>
    </submittedName>
</protein>
<evidence type="ECO:0000313" key="1">
    <source>
        <dbReference type="EMBL" id="KAL1625635.1"/>
    </source>
</evidence>
<dbReference type="InterPro" id="IPR038883">
    <property type="entry name" value="AN11006-like"/>
</dbReference>
<dbReference type="PANTHER" id="PTHR42085:SF2">
    <property type="entry name" value="F-BOX DOMAIN-CONTAINING PROTEIN"/>
    <property type="match status" value="1"/>
</dbReference>
<accession>A0ABR3SQ76</accession>
<sequence>MTASLLGRVPRELRLQIYEQLFPDRPIPAHPTNQPGSLRHDGSRTSVAILLVNRATYSEALPVLYSRVPFHVHVSRAGVRMCCGRMPLAAAAAAPSAADATPLRHVRRLHVSMSVLLTPWPHALDATATHAALLVDCLRAAAPVPLASLHLHVEWANGGTNFPVTYPTPALARRLLLPFARLRSAAVSFGRVASPRWDFGAADAGRLEDAAELLKEELRAAIVDGVHRGNA</sequence>
<comment type="caution">
    <text evidence="1">The sequence shown here is derived from an EMBL/GenBank/DDBJ whole genome shotgun (WGS) entry which is preliminary data.</text>
</comment>
<reference evidence="1 2" key="1">
    <citation type="submission" date="2024-02" db="EMBL/GenBank/DDBJ databases">
        <title>De novo assembly and annotation of 12 fungi associated with fruit tree decline syndrome in Ontario, Canada.</title>
        <authorList>
            <person name="Sulman M."/>
            <person name="Ellouze W."/>
            <person name="Ilyukhin E."/>
        </authorList>
    </citation>
    <scope>NUCLEOTIDE SEQUENCE [LARGE SCALE GENOMIC DNA]</scope>
    <source>
        <strain evidence="1 2">M1-105</strain>
    </source>
</reference>
<organism evidence="1 2">
    <name type="scientific">Neofusicoccum ribis</name>
    <dbReference type="NCBI Taxonomy" id="45134"/>
    <lineage>
        <taxon>Eukaryota</taxon>
        <taxon>Fungi</taxon>
        <taxon>Dikarya</taxon>
        <taxon>Ascomycota</taxon>
        <taxon>Pezizomycotina</taxon>
        <taxon>Dothideomycetes</taxon>
        <taxon>Dothideomycetes incertae sedis</taxon>
        <taxon>Botryosphaeriales</taxon>
        <taxon>Botryosphaeriaceae</taxon>
        <taxon>Neofusicoccum</taxon>
    </lineage>
</organism>
<keyword evidence="2" id="KW-1185">Reference proteome</keyword>
<dbReference type="Proteomes" id="UP001521116">
    <property type="component" value="Unassembled WGS sequence"/>
</dbReference>
<proteinExistence type="predicted"/>
<dbReference type="EMBL" id="JAJVDC020000091">
    <property type="protein sequence ID" value="KAL1625635.1"/>
    <property type="molecule type" value="Genomic_DNA"/>
</dbReference>
<name>A0ABR3SQ76_9PEZI</name>
<dbReference type="PANTHER" id="PTHR42085">
    <property type="entry name" value="F-BOX DOMAIN-CONTAINING PROTEIN"/>
    <property type="match status" value="1"/>
</dbReference>
<evidence type="ECO:0000313" key="2">
    <source>
        <dbReference type="Proteomes" id="UP001521116"/>
    </source>
</evidence>
<gene>
    <name evidence="1" type="ORF">SLS56_007219</name>
</gene>